<feature type="transmembrane region" description="Helical" evidence="9">
    <location>
        <begin position="541"/>
        <end position="563"/>
    </location>
</feature>
<accession>A0A5A7MMV8</accession>
<dbReference type="GO" id="GO:0042910">
    <property type="term" value="F:xenobiotic transmembrane transporter activity"/>
    <property type="evidence" value="ECO:0007669"/>
    <property type="project" value="TreeGrafter"/>
</dbReference>
<dbReference type="InterPro" id="IPR001036">
    <property type="entry name" value="Acrflvin-R"/>
</dbReference>
<feature type="transmembrane region" description="Helical" evidence="9">
    <location>
        <begin position="12"/>
        <end position="32"/>
    </location>
</feature>
<dbReference type="PANTHER" id="PTHR32063:SF11">
    <property type="entry name" value="CATION OR DRUG EFFLUX SYSTEM PROTEIN"/>
    <property type="match status" value="1"/>
</dbReference>
<feature type="transmembrane region" description="Helical" evidence="9">
    <location>
        <begin position="346"/>
        <end position="362"/>
    </location>
</feature>
<dbReference type="FunFam" id="3.30.70.1430:FF:000001">
    <property type="entry name" value="Efflux pump membrane transporter"/>
    <property type="match status" value="1"/>
</dbReference>
<comment type="similarity">
    <text evidence="2 9">Belongs to the resistance-nodulation-cell division (RND) (TC 2.A.6) family.</text>
</comment>
<evidence type="ECO:0000256" key="8">
    <source>
        <dbReference type="ARBA" id="ARBA00023136"/>
    </source>
</evidence>
<dbReference type="Gene3D" id="1.20.1640.10">
    <property type="entry name" value="Multidrug efflux transporter AcrB transmembrane domain"/>
    <property type="match status" value="2"/>
</dbReference>
<feature type="transmembrane region" description="Helical" evidence="9">
    <location>
        <begin position="904"/>
        <end position="926"/>
    </location>
</feature>
<dbReference type="SUPFAM" id="SSF82693">
    <property type="entry name" value="Multidrug efflux transporter AcrB pore domain, PN1, PN2, PC1 and PC2 subdomains"/>
    <property type="match status" value="4"/>
</dbReference>
<dbReference type="AlphaFoldDB" id="A0A5A7MMV8"/>
<dbReference type="Gene3D" id="3.30.70.1440">
    <property type="entry name" value="Multidrug efflux transporter AcrB pore domain"/>
    <property type="match status" value="1"/>
</dbReference>
<organism evidence="10 11">
    <name type="scientific">Iodidimonas gelatinilytica</name>
    <dbReference type="NCBI Taxonomy" id="1236966"/>
    <lineage>
        <taxon>Bacteria</taxon>
        <taxon>Pseudomonadati</taxon>
        <taxon>Pseudomonadota</taxon>
        <taxon>Alphaproteobacteria</taxon>
        <taxon>Iodidimonadales</taxon>
        <taxon>Iodidimonadaceae</taxon>
        <taxon>Iodidimonas</taxon>
    </lineage>
</organism>
<dbReference type="Pfam" id="PF00873">
    <property type="entry name" value="ACR_tran"/>
    <property type="match status" value="1"/>
</dbReference>
<sequence length="1058" mass="114190">MRFAHFFINRPIFASAIWVLTILVGLIAYLNLPVAQYPDVAPPTIQVTASFPGASAQTVSETVASVIEEEINGVENMLYISSQSTNAGTATIQVVFNQGTDLDIAQVLVQNRVALAEPRLPAEVRQLGVSTVKSNPDALMVVHLYSPDQSRNQLYISNYYRLQMRDELQRLNGVGQVQAFGLREYAMRVWIDPDRAARFDLNAGDIVAALRGQNLEVASGTLGQQPMDNPGAFEISVQTQGRLRTADEFGDVVLKSSPTGALVRLKDVARLELGAQDYATNASLDGKPALALLFNQEPGANALETAETILETVAAMSKRFPEGLSYDVVFNPTQYVAKSVEKVQETIFEAVILVALVVFVFLQSVRAAIIPIVAIPISLIGTFAMMQAFGFSLNNLSLFGLVLSIGIVVDDAIVVVENVERNMKEGMSARDAAHRTMDEVGGALIAIALVLSAVFIPTAFLTGISGEFYRQFAITIASATIISAGVSLTLSPALSAILLKPHSTKDHSVRWWQRPINGFFSRFERLFDRVSHGYSALTGKLIRMSVLVLAVYVGLMALTGVQFGRAPTGFIPASDQSYLITVVQMPAGTSLKRTEDMLQRVVTTALDHPDVAHAAAFAGLDGATFTTASNSGTVFLPLKNIGDRMDRGRTLDMTLSDLRQTFGQWREARILVIPPPPVRGIGNSGGFKMYVQDRSGAGYPALEGATWSVAGPANQLAPTESVFTVFNTASPEIYADIDRIKAEQLGIPVEDVLDTLAVYMGSSYVNDFTLFGRSYRVTAQADAPFRKTPDDIARLRVRNADGNMTPIGSVATFEDRIGPYRVARYNLYPAAAVQGDVTAGYSTGEALDAMERLASEKLGEDFSFEWTELALQQKLAGNTAAIAFSLAVVFVFILLAAQYESVTLPLAVILIVPMSLLSAVSGVLMRGMDVNILVQIGFIVLIGLAAKNAILIVEFAKQAQDKGMSAEDAAVEAAHLRLRPIIMTSFAFILGVLPLVIASGAGFEMRQSLGTAVFFGMLGVTGFGLLFTPVFYVTTRKAADWMAHRLLKRPISAPASAK</sequence>
<evidence type="ECO:0000256" key="1">
    <source>
        <dbReference type="ARBA" id="ARBA00004429"/>
    </source>
</evidence>
<keyword evidence="5 9" id="KW-0997">Cell inner membrane</keyword>
<dbReference type="GO" id="GO:0009636">
    <property type="term" value="P:response to toxic substance"/>
    <property type="evidence" value="ECO:0007669"/>
    <property type="project" value="UniProtKB-ARBA"/>
</dbReference>
<evidence type="ECO:0000256" key="6">
    <source>
        <dbReference type="ARBA" id="ARBA00022692"/>
    </source>
</evidence>
<feature type="transmembrane region" description="Helical" evidence="9">
    <location>
        <begin position="932"/>
        <end position="956"/>
    </location>
</feature>
<gene>
    <name evidence="10" type="primary">mexF2</name>
    <name evidence="10" type="ORF">JCM17844_06210</name>
</gene>
<feature type="transmembrane region" description="Helical" evidence="9">
    <location>
        <begin position="981"/>
        <end position="1003"/>
    </location>
</feature>
<dbReference type="InterPro" id="IPR004764">
    <property type="entry name" value="MdtF-like"/>
</dbReference>
<feature type="transmembrane region" description="Helical" evidence="9">
    <location>
        <begin position="369"/>
        <end position="390"/>
    </location>
</feature>
<dbReference type="Gene3D" id="3.30.2090.10">
    <property type="entry name" value="Multidrug efflux transporter AcrB TolC docking domain, DN and DC subdomains"/>
    <property type="match status" value="2"/>
</dbReference>
<evidence type="ECO:0000256" key="3">
    <source>
        <dbReference type="ARBA" id="ARBA00022448"/>
    </source>
</evidence>
<reference evidence="10 11" key="1">
    <citation type="submission" date="2019-09" db="EMBL/GenBank/DDBJ databases">
        <title>NBRP : Genome information of microbial organism related human and environment.</title>
        <authorList>
            <person name="Hattori M."/>
            <person name="Oshima K."/>
            <person name="Inaba H."/>
            <person name="Suda W."/>
            <person name="Sakamoto M."/>
            <person name="Iino T."/>
            <person name="Kitahara M."/>
            <person name="Oshida Y."/>
            <person name="Iida T."/>
            <person name="Kudo T."/>
            <person name="Itoh T."/>
            <person name="Ohkuma M."/>
        </authorList>
    </citation>
    <scope>NUCLEOTIDE SEQUENCE [LARGE SCALE GENOMIC DNA]</scope>
    <source>
        <strain evidence="10 11">Hi-2</strain>
    </source>
</reference>
<keyword evidence="4" id="KW-1003">Cell membrane</keyword>
<keyword evidence="7 9" id="KW-1133">Transmembrane helix</keyword>
<protein>
    <recommendedName>
        <fullName evidence="9">Efflux pump membrane transporter</fullName>
    </recommendedName>
</protein>
<feature type="transmembrane region" description="Helical" evidence="9">
    <location>
        <begin position="440"/>
        <end position="460"/>
    </location>
</feature>
<dbReference type="RefSeq" id="WP_149999537.1">
    <property type="nucleotide sequence ID" value="NZ_BKCL01000001.1"/>
</dbReference>
<dbReference type="EMBL" id="BKCL01000001">
    <property type="protein sequence ID" value="GEQ96984.1"/>
    <property type="molecule type" value="Genomic_DNA"/>
</dbReference>
<dbReference type="GO" id="GO:0005886">
    <property type="term" value="C:plasma membrane"/>
    <property type="evidence" value="ECO:0007669"/>
    <property type="project" value="UniProtKB-SubCell"/>
</dbReference>
<evidence type="ECO:0000256" key="4">
    <source>
        <dbReference type="ARBA" id="ARBA00022475"/>
    </source>
</evidence>
<feature type="transmembrane region" description="Helical" evidence="9">
    <location>
        <begin position="396"/>
        <end position="419"/>
    </location>
</feature>
<evidence type="ECO:0000313" key="10">
    <source>
        <dbReference type="EMBL" id="GEQ96984.1"/>
    </source>
</evidence>
<evidence type="ECO:0000313" key="11">
    <source>
        <dbReference type="Proteomes" id="UP000322084"/>
    </source>
</evidence>
<dbReference type="NCBIfam" id="NF000282">
    <property type="entry name" value="RND_permease_1"/>
    <property type="match status" value="1"/>
</dbReference>
<keyword evidence="3 9" id="KW-0813">Transport</keyword>
<feature type="transmembrane region" description="Helical" evidence="9">
    <location>
        <begin position="1009"/>
        <end position="1033"/>
    </location>
</feature>
<dbReference type="PANTHER" id="PTHR32063">
    <property type="match status" value="1"/>
</dbReference>
<dbReference type="Gene3D" id="3.30.70.1430">
    <property type="entry name" value="Multidrug efflux transporter AcrB pore domain"/>
    <property type="match status" value="2"/>
</dbReference>
<comment type="subcellular location">
    <subcellularLocation>
        <location evidence="1 9">Cell inner membrane</location>
        <topology evidence="1 9">Multi-pass membrane protein</topology>
    </subcellularLocation>
</comment>
<dbReference type="Gene3D" id="3.30.70.1320">
    <property type="entry name" value="Multidrug efflux transporter AcrB pore domain like"/>
    <property type="match status" value="1"/>
</dbReference>
<dbReference type="SUPFAM" id="SSF82714">
    <property type="entry name" value="Multidrug efflux transporter AcrB TolC docking domain, DN and DC subdomains"/>
    <property type="match status" value="2"/>
</dbReference>
<proteinExistence type="inferred from homology"/>
<keyword evidence="6 9" id="KW-0812">Transmembrane</keyword>
<feature type="transmembrane region" description="Helical" evidence="9">
    <location>
        <begin position="472"/>
        <end position="499"/>
    </location>
</feature>
<feature type="transmembrane region" description="Helical" evidence="9">
    <location>
        <begin position="875"/>
        <end position="897"/>
    </location>
</feature>
<dbReference type="PRINTS" id="PR00702">
    <property type="entry name" value="ACRIFLAVINRP"/>
</dbReference>
<evidence type="ECO:0000256" key="2">
    <source>
        <dbReference type="ARBA" id="ARBA00010942"/>
    </source>
</evidence>
<dbReference type="SUPFAM" id="SSF82866">
    <property type="entry name" value="Multidrug efflux transporter AcrB transmembrane domain"/>
    <property type="match status" value="2"/>
</dbReference>
<evidence type="ECO:0000256" key="5">
    <source>
        <dbReference type="ARBA" id="ARBA00022519"/>
    </source>
</evidence>
<comment type="caution">
    <text evidence="10">The sequence shown here is derived from an EMBL/GenBank/DDBJ whole genome shotgun (WGS) entry which is preliminary data.</text>
</comment>
<dbReference type="FunFam" id="1.20.1640.10:FF:000001">
    <property type="entry name" value="Efflux pump membrane transporter"/>
    <property type="match status" value="1"/>
</dbReference>
<keyword evidence="8 9" id="KW-0472">Membrane</keyword>
<name>A0A5A7MMV8_9PROT</name>
<dbReference type="NCBIfam" id="TIGR00915">
    <property type="entry name" value="2A0602"/>
    <property type="match status" value="1"/>
</dbReference>
<evidence type="ECO:0000256" key="9">
    <source>
        <dbReference type="RuleBase" id="RU364070"/>
    </source>
</evidence>
<dbReference type="InterPro" id="IPR027463">
    <property type="entry name" value="AcrB_DN_DC_subdom"/>
</dbReference>
<evidence type="ECO:0000256" key="7">
    <source>
        <dbReference type="ARBA" id="ARBA00022989"/>
    </source>
</evidence>
<dbReference type="Proteomes" id="UP000322084">
    <property type="component" value="Unassembled WGS sequence"/>
</dbReference>
<dbReference type="GO" id="GO:0015562">
    <property type="term" value="F:efflux transmembrane transporter activity"/>
    <property type="evidence" value="ECO:0007669"/>
    <property type="project" value="InterPro"/>
</dbReference>